<proteinExistence type="predicted"/>
<dbReference type="AlphaFoldDB" id="A0A370K9M3"/>
<dbReference type="Gene3D" id="1.10.260.40">
    <property type="entry name" value="lambda repressor-like DNA-binding domains"/>
    <property type="match status" value="1"/>
</dbReference>
<dbReference type="Proteomes" id="UP000254711">
    <property type="component" value="Unassembled WGS sequence"/>
</dbReference>
<dbReference type="SUPFAM" id="SSF47413">
    <property type="entry name" value="lambda repressor-like DNA-binding domains"/>
    <property type="match status" value="1"/>
</dbReference>
<keyword evidence="3" id="KW-1185">Reference proteome</keyword>
<evidence type="ECO:0000256" key="1">
    <source>
        <dbReference type="SAM" id="MobiDB-lite"/>
    </source>
</evidence>
<name>A0A370K9M3_9GAMM</name>
<accession>A0A370K9M3</accession>
<reference evidence="2 3" key="1">
    <citation type="submission" date="2018-07" db="EMBL/GenBank/DDBJ databases">
        <title>Dyella solisilvae sp. nov., isolated from the pine and broad-leaved mixed forest soil.</title>
        <authorList>
            <person name="Gao Z."/>
            <person name="Qiu L."/>
        </authorList>
    </citation>
    <scope>NUCLEOTIDE SEQUENCE [LARGE SCALE GENOMIC DNA]</scope>
    <source>
        <strain evidence="2 3">DHG54</strain>
    </source>
</reference>
<gene>
    <name evidence="2" type="ORF">DVT68_00295</name>
</gene>
<evidence type="ECO:0000313" key="2">
    <source>
        <dbReference type="EMBL" id="RDI99342.1"/>
    </source>
</evidence>
<sequence length="315" mass="34271">MCVVDYRQARGACLDFRAPPDTWHAMAATFEEAFMRSMTKALATSHIRRAAEQLGLLVRDARAARGATPFQLAKRARIGYRTLVQIETGHLTMPTGALLSVLAQLGLLAPPAVAAALARYPRPPRSKSTWDSFFQGATDGPDITTSPSTARAGRTPPRTTPDAPRARVRRMFADDGGRLTQGIASAQGGARRRAQLLGNHVWLTEQQANALLEAANNRQTAAQMRASRELVAVTIDGVCLYPSIQFNPRIGSPRPVMAQLLAIIPPDTSAWDVIAWLFERRRDLAGGAPADYLDSQPQAAVRVAREDFDPPPSSW</sequence>
<dbReference type="InterPro" id="IPR001387">
    <property type="entry name" value="Cro/C1-type_HTH"/>
</dbReference>
<dbReference type="InterPro" id="IPR010982">
    <property type="entry name" value="Lambda_DNA-bd_dom_sf"/>
</dbReference>
<dbReference type="CDD" id="cd00093">
    <property type="entry name" value="HTH_XRE"/>
    <property type="match status" value="1"/>
</dbReference>
<feature type="compositionally biased region" description="Low complexity" evidence="1">
    <location>
        <begin position="149"/>
        <end position="163"/>
    </location>
</feature>
<feature type="region of interest" description="Disordered" evidence="1">
    <location>
        <begin position="135"/>
        <end position="165"/>
    </location>
</feature>
<evidence type="ECO:0000313" key="3">
    <source>
        <dbReference type="Proteomes" id="UP000254711"/>
    </source>
</evidence>
<dbReference type="GO" id="GO:0003677">
    <property type="term" value="F:DNA binding"/>
    <property type="evidence" value="ECO:0007669"/>
    <property type="project" value="InterPro"/>
</dbReference>
<organism evidence="2 3">
    <name type="scientific">Dyella solisilvae</name>
    <dbReference type="NCBI Taxonomy" id="1920168"/>
    <lineage>
        <taxon>Bacteria</taxon>
        <taxon>Pseudomonadati</taxon>
        <taxon>Pseudomonadota</taxon>
        <taxon>Gammaproteobacteria</taxon>
        <taxon>Lysobacterales</taxon>
        <taxon>Rhodanobacteraceae</taxon>
        <taxon>Dyella</taxon>
    </lineage>
</organism>
<protein>
    <submittedName>
        <fullName evidence="2">Uncharacterized protein</fullName>
    </submittedName>
</protein>
<dbReference type="EMBL" id="QQSY01000001">
    <property type="protein sequence ID" value="RDI99342.1"/>
    <property type="molecule type" value="Genomic_DNA"/>
</dbReference>
<comment type="caution">
    <text evidence="2">The sequence shown here is derived from an EMBL/GenBank/DDBJ whole genome shotgun (WGS) entry which is preliminary data.</text>
</comment>